<evidence type="ECO:0000256" key="1">
    <source>
        <dbReference type="ARBA" id="ARBA00004651"/>
    </source>
</evidence>
<dbReference type="RefSeq" id="WP_091632466.1">
    <property type="nucleotide sequence ID" value="NZ_FMIC01000002.1"/>
</dbReference>
<keyword evidence="2" id="KW-0813">Transport</keyword>
<comment type="similarity">
    <text evidence="8">Belongs to the binding-protein-dependent transport system permease family. LivHM subfamily.</text>
</comment>
<dbReference type="PANTHER" id="PTHR11795">
    <property type="entry name" value="BRANCHED-CHAIN AMINO ACID TRANSPORT SYSTEM PERMEASE PROTEIN LIVH"/>
    <property type="match status" value="1"/>
</dbReference>
<dbReference type="Proteomes" id="UP000199343">
    <property type="component" value="Unassembled WGS sequence"/>
</dbReference>
<accession>A0A1C6W4Y4</accession>
<evidence type="ECO:0000256" key="2">
    <source>
        <dbReference type="ARBA" id="ARBA00022448"/>
    </source>
</evidence>
<dbReference type="EMBL" id="FMIC01000002">
    <property type="protein sequence ID" value="SCL73588.1"/>
    <property type="molecule type" value="Genomic_DNA"/>
</dbReference>
<keyword evidence="3" id="KW-1003">Cell membrane</keyword>
<dbReference type="PANTHER" id="PTHR11795:SF442">
    <property type="entry name" value="ABC TRANSPORTER ATP-BINDING PROTEIN"/>
    <property type="match status" value="1"/>
</dbReference>
<evidence type="ECO:0000313" key="10">
    <source>
        <dbReference type="EMBL" id="SCL73588.1"/>
    </source>
</evidence>
<name>A0A1C6W4Y4_9ACTN</name>
<sequence>MGQVATFAVTGLDGVAFGLLLFVAAAGLALIFGVMDVLNMAHGTLYLLGAYLAYLFTDGSLLGLLAAVAVGVAAGTLGGAALAAVLRPLAARGHLDQGLATLGIAFLAGDAFTTVFGATPLPADPPMVLAGRIDIAGFGYPTYRLMFIAVAAAVAVALHWIVRHTTAGVMLRATVTDPAMAAATGINTARVRIAALAVGATLAVTAGVLGAPLLGPAPGVDTTVLVLSLIVVVLGGAGSIPATLAAALLVGQVQTLGVLAAPALAPFALFGALFVVLVIRGQSGAPTAVRPA</sequence>
<dbReference type="STRING" id="47871.GA0070608_5891"/>
<feature type="transmembrane region" description="Helical" evidence="9">
    <location>
        <begin position="6"/>
        <end position="30"/>
    </location>
</feature>
<proteinExistence type="inferred from homology"/>
<evidence type="ECO:0000313" key="11">
    <source>
        <dbReference type="Proteomes" id="UP000199343"/>
    </source>
</evidence>
<feature type="transmembrane region" description="Helical" evidence="9">
    <location>
        <begin position="193"/>
        <end position="214"/>
    </location>
</feature>
<feature type="transmembrane region" description="Helical" evidence="9">
    <location>
        <begin position="226"/>
        <end position="249"/>
    </location>
</feature>
<gene>
    <name evidence="10" type="ORF">GA0070608_5891</name>
</gene>
<dbReference type="InterPro" id="IPR001851">
    <property type="entry name" value="ABC_transp_permease"/>
</dbReference>
<feature type="transmembrane region" description="Helical" evidence="9">
    <location>
        <begin position="143"/>
        <end position="162"/>
    </location>
</feature>
<evidence type="ECO:0000256" key="9">
    <source>
        <dbReference type="SAM" id="Phobius"/>
    </source>
</evidence>
<feature type="transmembrane region" description="Helical" evidence="9">
    <location>
        <begin position="37"/>
        <end position="56"/>
    </location>
</feature>
<dbReference type="GO" id="GO:0006865">
    <property type="term" value="P:amino acid transport"/>
    <property type="evidence" value="ECO:0007669"/>
    <property type="project" value="UniProtKB-KW"/>
</dbReference>
<evidence type="ECO:0000256" key="6">
    <source>
        <dbReference type="ARBA" id="ARBA00022989"/>
    </source>
</evidence>
<dbReference type="GO" id="GO:0022857">
    <property type="term" value="F:transmembrane transporter activity"/>
    <property type="evidence" value="ECO:0007669"/>
    <property type="project" value="InterPro"/>
</dbReference>
<keyword evidence="6 9" id="KW-1133">Transmembrane helix</keyword>
<dbReference type="Pfam" id="PF02653">
    <property type="entry name" value="BPD_transp_2"/>
    <property type="match status" value="1"/>
</dbReference>
<feature type="transmembrane region" description="Helical" evidence="9">
    <location>
        <begin position="62"/>
        <end position="86"/>
    </location>
</feature>
<dbReference type="CDD" id="cd06582">
    <property type="entry name" value="TM_PBP1_LivH_like"/>
    <property type="match status" value="1"/>
</dbReference>
<organism evidence="10 11">
    <name type="scientific">Micromonospora peucetia</name>
    <dbReference type="NCBI Taxonomy" id="47871"/>
    <lineage>
        <taxon>Bacteria</taxon>
        <taxon>Bacillati</taxon>
        <taxon>Actinomycetota</taxon>
        <taxon>Actinomycetes</taxon>
        <taxon>Micromonosporales</taxon>
        <taxon>Micromonosporaceae</taxon>
        <taxon>Micromonospora</taxon>
    </lineage>
</organism>
<dbReference type="InterPro" id="IPR052157">
    <property type="entry name" value="BCAA_transport_permease"/>
</dbReference>
<dbReference type="AlphaFoldDB" id="A0A1C6W4Y4"/>
<dbReference type="GO" id="GO:0005886">
    <property type="term" value="C:plasma membrane"/>
    <property type="evidence" value="ECO:0007669"/>
    <property type="project" value="UniProtKB-SubCell"/>
</dbReference>
<feature type="transmembrane region" description="Helical" evidence="9">
    <location>
        <begin position="98"/>
        <end position="123"/>
    </location>
</feature>
<keyword evidence="5" id="KW-0029">Amino-acid transport</keyword>
<keyword evidence="7 9" id="KW-0472">Membrane</keyword>
<reference evidence="10 11" key="1">
    <citation type="submission" date="2016-06" db="EMBL/GenBank/DDBJ databases">
        <authorList>
            <person name="Kjaerup R.B."/>
            <person name="Dalgaard T.S."/>
            <person name="Juul-Madsen H.R."/>
        </authorList>
    </citation>
    <scope>NUCLEOTIDE SEQUENCE [LARGE SCALE GENOMIC DNA]</scope>
    <source>
        <strain evidence="10 11">DSM 43363</strain>
    </source>
</reference>
<evidence type="ECO:0000256" key="3">
    <source>
        <dbReference type="ARBA" id="ARBA00022475"/>
    </source>
</evidence>
<evidence type="ECO:0000256" key="4">
    <source>
        <dbReference type="ARBA" id="ARBA00022692"/>
    </source>
</evidence>
<evidence type="ECO:0000256" key="7">
    <source>
        <dbReference type="ARBA" id="ARBA00023136"/>
    </source>
</evidence>
<keyword evidence="4 9" id="KW-0812">Transmembrane</keyword>
<protein>
    <submittedName>
        <fullName evidence="10">Amino acid/amide ABC transporter membrane protein 1, HAAT family</fullName>
    </submittedName>
</protein>
<evidence type="ECO:0000256" key="5">
    <source>
        <dbReference type="ARBA" id="ARBA00022970"/>
    </source>
</evidence>
<comment type="subcellular location">
    <subcellularLocation>
        <location evidence="1">Cell membrane</location>
        <topology evidence="1">Multi-pass membrane protein</topology>
    </subcellularLocation>
</comment>
<evidence type="ECO:0000256" key="8">
    <source>
        <dbReference type="ARBA" id="ARBA00037998"/>
    </source>
</evidence>
<feature type="transmembrane region" description="Helical" evidence="9">
    <location>
        <begin position="256"/>
        <end position="279"/>
    </location>
</feature>
<dbReference type="OrthoDB" id="9814461at2"/>